<feature type="transmembrane region" description="Helical" evidence="5">
    <location>
        <begin position="242"/>
        <end position="267"/>
    </location>
</feature>
<feature type="transmembrane region" description="Helical" evidence="5">
    <location>
        <begin position="308"/>
        <end position="332"/>
    </location>
</feature>
<feature type="transmembrane region" description="Helical" evidence="5">
    <location>
        <begin position="52"/>
        <end position="71"/>
    </location>
</feature>
<evidence type="ECO:0000256" key="3">
    <source>
        <dbReference type="ARBA" id="ARBA00022989"/>
    </source>
</evidence>
<feature type="transmembrane region" description="Helical" evidence="5">
    <location>
        <begin position="164"/>
        <end position="183"/>
    </location>
</feature>
<gene>
    <name evidence="6" type="ORF">UFOPK1776_00472</name>
</gene>
<dbReference type="GO" id="GO:0022857">
    <property type="term" value="F:transmembrane transporter activity"/>
    <property type="evidence" value="ECO:0007669"/>
    <property type="project" value="InterPro"/>
</dbReference>
<dbReference type="Gene3D" id="1.20.1250.20">
    <property type="entry name" value="MFS general substrate transporter like domains"/>
    <property type="match status" value="2"/>
</dbReference>
<feature type="transmembrane region" description="Helical" evidence="5">
    <location>
        <begin position="212"/>
        <end position="230"/>
    </location>
</feature>
<evidence type="ECO:0000256" key="2">
    <source>
        <dbReference type="ARBA" id="ARBA00022692"/>
    </source>
</evidence>
<sequence>MKNFDTKVFSKRENLYLSSIFFLYGLSILSLAPRTPDIKANLSVNNGTFGTLLSAASVGSIIMLLIGGQIVNKIGAKRALQISSAVIATAFITLSHTSSPLIYLIVNVIAGGGISIYHVASTGHTLHRQDEVGKVILPKLHGAFAIGATSTTAIAFFISEYVSIAWHITVLIIFVYLSTNFSIHKLSSTFSLNITEPVKSDTSFFKQLKFKVNWFLSLGFFCGQIIEFIVTDWATLFGKEVLGMGASIATLCYMLYLIGVIIGRFSIGWALNHQSEQFWIKFGGVVGGAGFIGMLILSVALVEINQPIAYFLALFGFFLSGLGSAAMAPIFFSIAGRVLEGNNLMAVAQLTFINTILIFLAKTVLAWVAEATSITVSLCISGLITCALFYFGKIGSKVRI</sequence>
<dbReference type="SUPFAM" id="SSF103473">
    <property type="entry name" value="MFS general substrate transporter"/>
    <property type="match status" value="1"/>
</dbReference>
<keyword evidence="3 5" id="KW-1133">Transmembrane helix</keyword>
<feature type="transmembrane region" description="Helical" evidence="5">
    <location>
        <begin position="344"/>
        <end position="368"/>
    </location>
</feature>
<dbReference type="GO" id="GO:0016020">
    <property type="term" value="C:membrane"/>
    <property type="evidence" value="ECO:0007669"/>
    <property type="project" value="UniProtKB-SubCell"/>
</dbReference>
<proteinExistence type="predicted"/>
<feature type="transmembrane region" description="Helical" evidence="5">
    <location>
        <begin position="374"/>
        <end position="392"/>
    </location>
</feature>
<name>A0A6J6FUN6_9ZZZZ</name>
<evidence type="ECO:0000256" key="4">
    <source>
        <dbReference type="ARBA" id="ARBA00023136"/>
    </source>
</evidence>
<dbReference type="InterPro" id="IPR036259">
    <property type="entry name" value="MFS_trans_sf"/>
</dbReference>
<dbReference type="PANTHER" id="PTHR23514">
    <property type="entry name" value="BYPASS OF STOP CODON PROTEIN 6"/>
    <property type="match status" value="1"/>
</dbReference>
<feature type="transmembrane region" description="Helical" evidence="5">
    <location>
        <begin position="101"/>
        <end position="120"/>
    </location>
</feature>
<keyword evidence="4 5" id="KW-0472">Membrane</keyword>
<feature type="transmembrane region" description="Helical" evidence="5">
    <location>
        <begin position="279"/>
        <end position="302"/>
    </location>
</feature>
<feature type="transmembrane region" description="Helical" evidence="5">
    <location>
        <begin position="140"/>
        <end position="158"/>
    </location>
</feature>
<dbReference type="AlphaFoldDB" id="A0A6J6FUN6"/>
<dbReference type="InterPro" id="IPR051788">
    <property type="entry name" value="MFS_Transporter"/>
</dbReference>
<comment type="subcellular location">
    <subcellularLocation>
        <location evidence="1">Membrane</location>
        <topology evidence="1">Multi-pass membrane protein</topology>
    </subcellularLocation>
</comment>
<feature type="transmembrane region" description="Helical" evidence="5">
    <location>
        <begin position="78"/>
        <end position="95"/>
    </location>
</feature>
<evidence type="ECO:0000256" key="1">
    <source>
        <dbReference type="ARBA" id="ARBA00004141"/>
    </source>
</evidence>
<organism evidence="6">
    <name type="scientific">freshwater metagenome</name>
    <dbReference type="NCBI Taxonomy" id="449393"/>
    <lineage>
        <taxon>unclassified sequences</taxon>
        <taxon>metagenomes</taxon>
        <taxon>ecological metagenomes</taxon>
    </lineage>
</organism>
<keyword evidence="2 5" id="KW-0812">Transmembrane</keyword>
<dbReference type="EMBL" id="CAEZUC010000054">
    <property type="protein sequence ID" value="CAB4588338.1"/>
    <property type="molecule type" value="Genomic_DNA"/>
</dbReference>
<protein>
    <submittedName>
        <fullName evidence="6">Unannotated protein</fullName>
    </submittedName>
</protein>
<dbReference type="InterPro" id="IPR011701">
    <property type="entry name" value="MFS"/>
</dbReference>
<dbReference type="Pfam" id="PF07690">
    <property type="entry name" value="MFS_1"/>
    <property type="match status" value="1"/>
</dbReference>
<evidence type="ECO:0000256" key="5">
    <source>
        <dbReference type="SAM" id="Phobius"/>
    </source>
</evidence>
<accession>A0A6J6FUN6</accession>
<evidence type="ECO:0000313" key="6">
    <source>
        <dbReference type="EMBL" id="CAB4588338.1"/>
    </source>
</evidence>
<feature type="transmembrane region" description="Helical" evidence="5">
    <location>
        <begin position="15"/>
        <end position="32"/>
    </location>
</feature>
<dbReference type="PANTHER" id="PTHR23514:SF13">
    <property type="entry name" value="INNER MEMBRANE PROTEIN YBJJ"/>
    <property type="match status" value="1"/>
</dbReference>
<reference evidence="6" key="1">
    <citation type="submission" date="2020-05" db="EMBL/GenBank/DDBJ databases">
        <authorList>
            <person name="Chiriac C."/>
            <person name="Salcher M."/>
            <person name="Ghai R."/>
            <person name="Kavagutti S V."/>
        </authorList>
    </citation>
    <scope>NUCLEOTIDE SEQUENCE</scope>
</reference>